<reference evidence="10 11" key="1">
    <citation type="submission" date="2018-01" db="EMBL/GenBank/DDBJ databases">
        <title>Metagenomic assembled genomes from two thermal pools in the Uzon Caldera, Kamchatka, Russia.</title>
        <authorList>
            <person name="Wilkins L."/>
            <person name="Ettinger C."/>
        </authorList>
    </citation>
    <scope>NUCLEOTIDE SEQUENCE [LARGE SCALE GENOMIC DNA]</scope>
    <source>
        <strain evidence="10">ZAV-07</strain>
    </source>
</reference>
<evidence type="ECO:0000256" key="3">
    <source>
        <dbReference type="ARBA" id="ARBA00013085"/>
    </source>
</evidence>
<keyword evidence="5 8" id="KW-0378">Hydrolase</keyword>
<comment type="pathway">
    <text evidence="1 8">Amino-acid biosynthesis; L-histidine biosynthesis; L-histidine from 5-phospho-alpha-D-ribose 1-diphosphate: step 8/9.</text>
</comment>
<dbReference type="Pfam" id="PF02811">
    <property type="entry name" value="PHP"/>
    <property type="match status" value="1"/>
</dbReference>
<dbReference type="PANTHER" id="PTHR21039">
    <property type="entry name" value="HISTIDINOL PHOSPHATASE-RELATED"/>
    <property type="match status" value="1"/>
</dbReference>
<gene>
    <name evidence="10" type="ORF">C0189_03955</name>
</gene>
<evidence type="ECO:0000256" key="2">
    <source>
        <dbReference type="ARBA" id="ARBA00009152"/>
    </source>
</evidence>
<comment type="caution">
    <text evidence="10">The sequence shown here is derived from an EMBL/GenBank/DDBJ whole genome shotgun (WGS) entry which is preliminary data.</text>
</comment>
<feature type="domain" description="PHP" evidence="9">
    <location>
        <begin position="6"/>
        <end position="197"/>
    </location>
</feature>
<evidence type="ECO:0000256" key="8">
    <source>
        <dbReference type="RuleBase" id="RU366003"/>
    </source>
</evidence>
<dbReference type="InterPro" id="IPR010140">
    <property type="entry name" value="Histidinol_P_phosphatase_HisJ"/>
</dbReference>
<evidence type="ECO:0000256" key="7">
    <source>
        <dbReference type="ARBA" id="ARBA00049158"/>
    </source>
</evidence>
<dbReference type="PANTHER" id="PTHR21039:SF0">
    <property type="entry name" value="HISTIDINOL-PHOSPHATASE"/>
    <property type="match status" value="1"/>
</dbReference>
<dbReference type="SUPFAM" id="SSF89550">
    <property type="entry name" value="PHP domain-like"/>
    <property type="match status" value="1"/>
</dbReference>
<dbReference type="AlphaFoldDB" id="A0A2J6WDZ2"/>
<evidence type="ECO:0000313" key="10">
    <source>
        <dbReference type="EMBL" id="PMP67050.1"/>
    </source>
</evidence>
<comment type="catalytic activity">
    <reaction evidence="7 8">
        <text>L-histidinol phosphate + H2O = L-histidinol + phosphate</text>
        <dbReference type="Rhea" id="RHEA:14465"/>
        <dbReference type="ChEBI" id="CHEBI:15377"/>
        <dbReference type="ChEBI" id="CHEBI:43474"/>
        <dbReference type="ChEBI" id="CHEBI:57699"/>
        <dbReference type="ChEBI" id="CHEBI:57980"/>
        <dbReference type="EC" id="3.1.3.15"/>
    </reaction>
</comment>
<dbReference type="Proteomes" id="UP000237040">
    <property type="component" value="Unassembled WGS sequence"/>
</dbReference>
<dbReference type="GO" id="GO:0005737">
    <property type="term" value="C:cytoplasm"/>
    <property type="evidence" value="ECO:0007669"/>
    <property type="project" value="TreeGrafter"/>
</dbReference>
<dbReference type="InterPro" id="IPR004013">
    <property type="entry name" value="PHP_dom"/>
</dbReference>
<dbReference type="NCBIfam" id="TIGR01856">
    <property type="entry name" value="hisJ_fam"/>
    <property type="match status" value="1"/>
</dbReference>
<dbReference type="UniPathway" id="UPA00031">
    <property type="reaction ID" value="UER00013"/>
</dbReference>
<comment type="similarity">
    <text evidence="2 8">Belongs to the PHP hydrolase family. HisK subfamily.</text>
</comment>
<dbReference type="EC" id="3.1.3.15" evidence="3 8"/>
<evidence type="ECO:0000256" key="5">
    <source>
        <dbReference type="ARBA" id="ARBA00022801"/>
    </source>
</evidence>
<evidence type="ECO:0000256" key="4">
    <source>
        <dbReference type="ARBA" id="ARBA00022605"/>
    </source>
</evidence>
<sequence>MKIVEDLHVHTKFSKDSKEEPINYVNLAMDRDISYLGFSEHIDLDPFDKDFGYYKFNETYEEYKRLKDFVDNKFELLFASELTYQSNLHSSIENEVLTKPFDYIIGSVHRIDGYTISGPHGVDYFKDIDEYTAYMRYFEEVLRLVETDYYDIVGHLDVIKRYGKNYYGEFHIDKYIDIITEILKRVIEKGKVIEINASAFRQGFSMPYPSKEILELYVNLGGREVVLGSDSHSAKQFNAYLEETILFARSVFDFEIVSYKMRNKRKVSKLSNLIK</sequence>
<keyword evidence="6 8" id="KW-0368">Histidine biosynthesis</keyword>
<evidence type="ECO:0000313" key="11">
    <source>
        <dbReference type="Proteomes" id="UP000237040"/>
    </source>
</evidence>
<dbReference type="InterPro" id="IPR016195">
    <property type="entry name" value="Pol/histidinol_Pase-like"/>
</dbReference>
<dbReference type="Gene3D" id="3.20.20.140">
    <property type="entry name" value="Metal-dependent hydrolases"/>
    <property type="match status" value="1"/>
</dbReference>
<evidence type="ECO:0000256" key="1">
    <source>
        <dbReference type="ARBA" id="ARBA00004970"/>
    </source>
</evidence>
<keyword evidence="4 8" id="KW-0028">Amino-acid biosynthesis</keyword>
<evidence type="ECO:0000256" key="6">
    <source>
        <dbReference type="ARBA" id="ARBA00023102"/>
    </source>
</evidence>
<dbReference type="RefSeq" id="WP_424586781.1">
    <property type="nucleotide sequence ID" value="NZ_JBNAUB010000012.1"/>
</dbReference>
<dbReference type="GO" id="GO:0004401">
    <property type="term" value="F:histidinol-phosphatase activity"/>
    <property type="evidence" value="ECO:0007669"/>
    <property type="project" value="UniProtKB-UniRule"/>
</dbReference>
<dbReference type="EMBL" id="PNIL01000058">
    <property type="protein sequence ID" value="PMP67050.1"/>
    <property type="molecule type" value="Genomic_DNA"/>
</dbReference>
<dbReference type="GO" id="GO:0000105">
    <property type="term" value="P:L-histidine biosynthetic process"/>
    <property type="evidence" value="ECO:0007669"/>
    <property type="project" value="UniProtKB-UniRule"/>
</dbReference>
<organism evidence="10 11">
    <name type="scientific">Caldisericum exile</name>
    <dbReference type="NCBI Taxonomy" id="693075"/>
    <lineage>
        <taxon>Bacteria</taxon>
        <taxon>Pseudomonadati</taxon>
        <taxon>Caldisericota/Cryosericota group</taxon>
        <taxon>Caldisericota</taxon>
        <taxon>Caldisericia</taxon>
        <taxon>Caldisericales</taxon>
        <taxon>Caldisericaceae</taxon>
        <taxon>Caldisericum</taxon>
    </lineage>
</organism>
<protein>
    <recommendedName>
        <fullName evidence="3 8">Histidinol-phosphatase</fullName>
        <shortName evidence="8">HolPase</shortName>
        <ecNumber evidence="3 8">3.1.3.15</ecNumber>
    </recommendedName>
</protein>
<proteinExistence type="inferred from homology"/>
<name>A0A2J6WDZ2_9BACT</name>
<accession>A0A2J6WDZ2</accession>
<evidence type="ECO:0000259" key="9">
    <source>
        <dbReference type="Pfam" id="PF02811"/>
    </source>
</evidence>